<dbReference type="SUPFAM" id="SSF50249">
    <property type="entry name" value="Nucleic acid-binding proteins"/>
    <property type="match status" value="1"/>
</dbReference>
<evidence type="ECO:0000259" key="2">
    <source>
        <dbReference type="Pfam" id="PF12172"/>
    </source>
</evidence>
<dbReference type="PANTHER" id="PTHR34075">
    <property type="entry name" value="BLR3430 PROTEIN"/>
    <property type="match status" value="1"/>
</dbReference>
<dbReference type="Gene3D" id="6.10.30.10">
    <property type="match status" value="1"/>
</dbReference>
<name>A0A3C1KNT0_9GAMM</name>
<comment type="caution">
    <text evidence="3">The sequence shown here is derived from an EMBL/GenBank/DDBJ whole genome shotgun (WGS) entry which is preliminary data.</text>
</comment>
<dbReference type="InterPro" id="IPR002878">
    <property type="entry name" value="ChsH2_C"/>
</dbReference>
<evidence type="ECO:0000313" key="3">
    <source>
        <dbReference type="EMBL" id="HAN28325.1"/>
    </source>
</evidence>
<proteinExistence type="predicted"/>
<dbReference type="AlphaFoldDB" id="A0A3C1KNT0"/>
<feature type="domain" description="ChsH2 rubredoxin-like zinc ribbon" evidence="2">
    <location>
        <begin position="16"/>
        <end position="51"/>
    </location>
</feature>
<evidence type="ECO:0008006" key="5">
    <source>
        <dbReference type="Google" id="ProtNLM"/>
    </source>
</evidence>
<dbReference type="PANTHER" id="PTHR34075:SF5">
    <property type="entry name" value="BLR3430 PROTEIN"/>
    <property type="match status" value="1"/>
</dbReference>
<sequence>MNAMIPRPTDISRPFWEGLREQRILIPHCQRCSGWVFYPRRHCTHCASHDLAWTPVSGAATLCSFTIARVPTLPGFAGPEPQNLAIVTFSEGFNMNSALTGVAPEDMCIDMPLRPVFDVMDDAGHTRLLFTSA</sequence>
<evidence type="ECO:0000259" key="1">
    <source>
        <dbReference type="Pfam" id="PF01796"/>
    </source>
</evidence>
<protein>
    <recommendedName>
        <fullName evidence="5">DNA-binding protein</fullName>
    </recommendedName>
</protein>
<dbReference type="Proteomes" id="UP000259273">
    <property type="component" value="Unassembled WGS sequence"/>
</dbReference>
<evidence type="ECO:0000313" key="4">
    <source>
        <dbReference type="Proteomes" id="UP000259273"/>
    </source>
</evidence>
<dbReference type="STRING" id="1121937.GCA_000423125_02184"/>
<organism evidence="3 4">
    <name type="scientific">Haliea salexigens</name>
    <dbReference type="NCBI Taxonomy" id="287487"/>
    <lineage>
        <taxon>Bacteria</taxon>
        <taxon>Pseudomonadati</taxon>
        <taxon>Pseudomonadota</taxon>
        <taxon>Gammaproteobacteria</taxon>
        <taxon>Cellvibrionales</taxon>
        <taxon>Halieaceae</taxon>
        <taxon>Haliea</taxon>
    </lineage>
</organism>
<reference evidence="3 4" key="1">
    <citation type="journal article" date="2018" name="Nat. Biotechnol.">
        <title>A standardized bacterial taxonomy based on genome phylogeny substantially revises the tree of life.</title>
        <authorList>
            <person name="Parks D.H."/>
            <person name="Chuvochina M."/>
            <person name="Waite D.W."/>
            <person name="Rinke C."/>
            <person name="Skarshewski A."/>
            <person name="Chaumeil P.A."/>
            <person name="Hugenholtz P."/>
        </authorList>
    </citation>
    <scope>NUCLEOTIDE SEQUENCE [LARGE SCALE GENOMIC DNA]</scope>
    <source>
        <strain evidence="3">UBA9158</strain>
    </source>
</reference>
<dbReference type="InterPro" id="IPR012340">
    <property type="entry name" value="NA-bd_OB-fold"/>
</dbReference>
<dbReference type="InterPro" id="IPR022002">
    <property type="entry name" value="ChsH2_Znr"/>
</dbReference>
<dbReference type="EMBL" id="DMND01000153">
    <property type="protein sequence ID" value="HAN28325.1"/>
    <property type="molecule type" value="Genomic_DNA"/>
</dbReference>
<gene>
    <name evidence="3" type="ORF">DCP75_11515</name>
</gene>
<dbReference type="Pfam" id="PF01796">
    <property type="entry name" value="OB_ChsH2_C"/>
    <property type="match status" value="1"/>
</dbReference>
<dbReference type="InterPro" id="IPR052513">
    <property type="entry name" value="Thioester_dehydratase-like"/>
</dbReference>
<feature type="domain" description="ChsH2 C-terminal OB-fold" evidence="1">
    <location>
        <begin position="53"/>
        <end position="118"/>
    </location>
</feature>
<dbReference type="Pfam" id="PF12172">
    <property type="entry name" value="zf-ChsH2"/>
    <property type="match status" value="1"/>
</dbReference>
<accession>A0A3C1KNT0</accession>